<evidence type="ECO:0000256" key="2">
    <source>
        <dbReference type="SAM" id="Phobius"/>
    </source>
</evidence>
<feature type="compositionally biased region" description="Basic and acidic residues" evidence="1">
    <location>
        <begin position="310"/>
        <end position="323"/>
    </location>
</feature>
<dbReference type="PANTHER" id="PTHR40465">
    <property type="entry name" value="CHROMOSOME 1, WHOLE GENOME SHOTGUN SEQUENCE"/>
    <property type="match status" value="1"/>
</dbReference>
<sequence length="491" mass="53973">MASMARSYLGAIYLGTMLNNILIGMLLVQAIGFFRHDFQGCRSTTKLMVIAILVLSLVQTAFEVFLVWSYNVDQKPVPSDLNQFSWSLNLMPLLTACTVTLVQSHYITVLYRITGRAVWLAAITAILTAAQLAFALFVTVCAFNEDLWQANITKVRPALATWLFLCAGADVLITSGITYSLRRIQVDFARTNDLIGRLVQLTLANNGLTAICAVATAVSFVAADGLWWAVAGFALPRLYANSYISSVTARRRLVESRSQQSPKPLYQQAEKPGPLRRLRAALPGRRSQAPDPERGAKVGHGPLRIAVQTEKVEHSERHVESRQLGDSALNCPRVASPGPIRQAPTTTLSCSDESYLGQSGGHVTFNSATSPTNKVDSDGTLGSGSRPRQQDNPAEVLSRLARDSCRKASFLRAVRCKDSNKAIVLEALRRAQYKFPGQKIIISKKWGFTNLSRAEYLEKRSIAQPDGAYVQFVNPHGPLLDNLKRLERIGV</sequence>
<keyword evidence="5" id="KW-1185">Reference proteome</keyword>
<organism evidence="4 5">
    <name type="scientific">Rhodotorula taiwanensis</name>
    <dbReference type="NCBI Taxonomy" id="741276"/>
    <lineage>
        <taxon>Eukaryota</taxon>
        <taxon>Fungi</taxon>
        <taxon>Dikarya</taxon>
        <taxon>Basidiomycota</taxon>
        <taxon>Pucciniomycotina</taxon>
        <taxon>Microbotryomycetes</taxon>
        <taxon>Sporidiobolales</taxon>
        <taxon>Sporidiobolaceae</taxon>
        <taxon>Rhodotorula</taxon>
    </lineage>
</organism>
<dbReference type="EMBL" id="PJQD01000072">
    <property type="protein sequence ID" value="POY71763.1"/>
    <property type="molecule type" value="Genomic_DNA"/>
</dbReference>
<proteinExistence type="predicted"/>
<feature type="transmembrane region" description="Helical" evidence="2">
    <location>
        <begin position="159"/>
        <end position="181"/>
    </location>
</feature>
<dbReference type="SUPFAM" id="SSF54686">
    <property type="entry name" value="Ribosomal protein L16p/L10e"/>
    <property type="match status" value="1"/>
</dbReference>
<keyword evidence="2" id="KW-0812">Transmembrane</keyword>
<dbReference type="STRING" id="741276.A0A2S5B4Q1"/>
<dbReference type="OrthoDB" id="2535105at2759"/>
<feature type="region of interest" description="Disordered" evidence="1">
    <location>
        <begin position="309"/>
        <end position="347"/>
    </location>
</feature>
<dbReference type="Gene3D" id="3.30.60.300">
    <property type="match status" value="1"/>
</dbReference>
<feature type="domain" description="DUF6534" evidence="3">
    <location>
        <begin position="167"/>
        <end position="252"/>
    </location>
</feature>
<dbReference type="InterPro" id="IPR036920">
    <property type="entry name" value="Ribosomal_uL16_sf"/>
</dbReference>
<keyword evidence="2" id="KW-0472">Membrane</keyword>
<feature type="transmembrane region" description="Helical" evidence="2">
    <location>
        <begin position="12"/>
        <end position="35"/>
    </location>
</feature>
<protein>
    <recommendedName>
        <fullName evidence="3">DUF6534 domain-containing protein</fullName>
    </recommendedName>
</protein>
<feature type="compositionally biased region" description="Polar residues" evidence="1">
    <location>
        <begin position="364"/>
        <end position="374"/>
    </location>
</feature>
<dbReference type="Pfam" id="PF20152">
    <property type="entry name" value="DUF6534"/>
    <property type="match status" value="1"/>
</dbReference>
<feature type="transmembrane region" description="Helical" evidence="2">
    <location>
        <begin position="118"/>
        <end position="139"/>
    </location>
</feature>
<accession>A0A2S5B4Q1</accession>
<name>A0A2S5B4Q1_9BASI</name>
<feature type="transmembrane region" description="Helical" evidence="2">
    <location>
        <begin position="90"/>
        <end position="111"/>
    </location>
</feature>
<feature type="region of interest" description="Disordered" evidence="1">
    <location>
        <begin position="255"/>
        <end position="274"/>
    </location>
</feature>
<reference evidence="4 5" key="1">
    <citation type="journal article" date="2018" name="Front. Microbiol.">
        <title>Prospects for Fungal Bioremediation of Acidic Radioactive Waste Sites: Characterization and Genome Sequence of Rhodotorula taiwanensis MD1149.</title>
        <authorList>
            <person name="Tkavc R."/>
            <person name="Matrosova V.Y."/>
            <person name="Grichenko O.E."/>
            <person name="Gostincar C."/>
            <person name="Volpe R.P."/>
            <person name="Klimenkova P."/>
            <person name="Gaidamakova E.K."/>
            <person name="Zhou C.E."/>
            <person name="Stewart B.J."/>
            <person name="Lyman M.G."/>
            <person name="Malfatti S.A."/>
            <person name="Rubinfeld B."/>
            <person name="Courtot M."/>
            <person name="Singh J."/>
            <person name="Dalgard C.L."/>
            <person name="Hamilton T."/>
            <person name="Frey K.G."/>
            <person name="Gunde-Cimerman N."/>
            <person name="Dugan L."/>
            <person name="Daly M.J."/>
        </authorList>
    </citation>
    <scope>NUCLEOTIDE SEQUENCE [LARGE SCALE GENOMIC DNA]</scope>
    <source>
        <strain evidence="4 5">MD1149</strain>
    </source>
</reference>
<keyword evidence="2" id="KW-1133">Transmembrane helix</keyword>
<feature type="region of interest" description="Disordered" evidence="1">
    <location>
        <begin position="283"/>
        <end position="302"/>
    </location>
</feature>
<evidence type="ECO:0000313" key="5">
    <source>
        <dbReference type="Proteomes" id="UP000237144"/>
    </source>
</evidence>
<dbReference type="Proteomes" id="UP000237144">
    <property type="component" value="Unassembled WGS sequence"/>
</dbReference>
<dbReference type="PANTHER" id="PTHR40465:SF1">
    <property type="entry name" value="DUF6534 DOMAIN-CONTAINING PROTEIN"/>
    <property type="match status" value="1"/>
</dbReference>
<feature type="transmembrane region" description="Helical" evidence="2">
    <location>
        <begin position="201"/>
        <end position="220"/>
    </location>
</feature>
<dbReference type="InterPro" id="IPR045339">
    <property type="entry name" value="DUF6534"/>
</dbReference>
<feature type="transmembrane region" description="Helical" evidence="2">
    <location>
        <begin position="47"/>
        <end position="70"/>
    </location>
</feature>
<gene>
    <name evidence="4" type="ORF">BMF94_5124</name>
</gene>
<comment type="caution">
    <text evidence="4">The sequence shown here is derived from an EMBL/GenBank/DDBJ whole genome shotgun (WGS) entry which is preliminary data.</text>
</comment>
<evidence type="ECO:0000259" key="3">
    <source>
        <dbReference type="Pfam" id="PF20152"/>
    </source>
</evidence>
<evidence type="ECO:0000256" key="1">
    <source>
        <dbReference type="SAM" id="MobiDB-lite"/>
    </source>
</evidence>
<dbReference type="Gene3D" id="3.90.1170.10">
    <property type="entry name" value="Ribosomal protein L10e/L16"/>
    <property type="match status" value="1"/>
</dbReference>
<evidence type="ECO:0000313" key="4">
    <source>
        <dbReference type="EMBL" id="POY71763.1"/>
    </source>
</evidence>
<feature type="region of interest" description="Disordered" evidence="1">
    <location>
        <begin position="361"/>
        <end position="396"/>
    </location>
</feature>
<dbReference type="GO" id="GO:0006412">
    <property type="term" value="P:translation"/>
    <property type="evidence" value="ECO:0007669"/>
    <property type="project" value="InterPro"/>
</dbReference>
<dbReference type="GO" id="GO:0005840">
    <property type="term" value="C:ribosome"/>
    <property type="evidence" value="ECO:0007669"/>
    <property type="project" value="InterPro"/>
</dbReference>
<dbReference type="GO" id="GO:0003735">
    <property type="term" value="F:structural constituent of ribosome"/>
    <property type="evidence" value="ECO:0007669"/>
    <property type="project" value="InterPro"/>
</dbReference>
<dbReference type="AlphaFoldDB" id="A0A2S5B4Q1"/>